<protein>
    <recommendedName>
        <fullName evidence="17">Acyl-coenzyme A thioesterase THEM4</fullName>
        <ecNumber evidence="16">3.1.2.2</ecNumber>
    </recommendedName>
    <alternativeName>
        <fullName evidence="18">Thioesterase superfamily member 4</fullName>
    </alternativeName>
</protein>
<dbReference type="PANTHER" id="PTHR12418:SF19">
    <property type="entry name" value="ACYL-COENZYME A THIOESTERASE THEM4"/>
    <property type="match status" value="1"/>
</dbReference>
<evidence type="ECO:0000256" key="15">
    <source>
        <dbReference type="ARBA" id="ARBA00038456"/>
    </source>
</evidence>
<dbReference type="CDD" id="cd03443">
    <property type="entry name" value="PaaI_thioesterase"/>
    <property type="match status" value="1"/>
</dbReference>
<sequence>MHIPLAEPPAAAGAEHLEQQQAAITRLGHELRALVEATVRTAASADTLHRVADGVRHVTGQLTGRRRARTEIPEVDGFPGGPRMYSPVVGAGSPLAPPVRITPTDDGLIGHCTLGIAHEGPPGYGHGGMSAMLLDELMGQACTAAGTPGLTVSLQMRYHQPIPLETPLRIVGRVTGTDKRKIFAAGTITTQADPSTDLVTADAVFITPDPDRTRALFPGLEEEA</sequence>
<evidence type="ECO:0000256" key="20">
    <source>
        <dbReference type="ARBA" id="ARBA00047734"/>
    </source>
</evidence>
<dbReference type="GO" id="GO:0016787">
    <property type="term" value="F:hydrolase activity"/>
    <property type="evidence" value="ECO:0007669"/>
    <property type="project" value="UniProtKB-KW"/>
</dbReference>
<comment type="catalytic activity">
    <reaction evidence="13">
        <text>(5Z,8Z,11Z,14Z)-eicosatetraenoyl-CoA + H2O = (5Z,8Z,11Z,14Z)-eicosatetraenoate + CoA + H(+)</text>
        <dbReference type="Rhea" id="RHEA:40151"/>
        <dbReference type="ChEBI" id="CHEBI:15377"/>
        <dbReference type="ChEBI" id="CHEBI:15378"/>
        <dbReference type="ChEBI" id="CHEBI:32395"/>
        <dbReference type="ChEBI" id="CHEBI:57287"/>
        <dbReference type="ChEBI" id="CHEBI:57368"/>
    </reaction>
    <physiologicalReaction direction="left-to-right" evidence="13">
        <dbReference type="Rhea" id="RHEA:40152"/>
    </physiologicalReaction>
</comment>
<dbReference type="PANTHER" id="PTHR12418">
    <property type="entry name" value="ACYL-COENZYME A THIOESTERASE THEM4"/>
    <property type="match status" value="1"/>
</dbReference>
<keyword evidence="5" id="KW-0963">Cytoplasm</keyword>
<evidence type="ECO:0000256" key="9">
    <source>
        <dbReference type="ARBA" id="ARBA00022946"/>
    </source>
</evidence>
<keyword evidence="7" id="KW-0378">Hydrolase</keyword>
<evidence type="ECO:0000256" key="13">
    <source>
        <dbReference type="ARBA" id="ARBA00035852"/>
    </source>
</evidence>
<organism evidence="25 26">
    <name type="scientific">Streptomyces cahuitamycinicus</name>
    <dbReference type="NCBI Taxonomy" id="2070367"/>
    <lineage>
        <taxon>Bacteria</taxon>
        <taxon>Bacillati</taxon>
        <taxon>Actinomycetota</taxon>
        <taxon>Actinomycetes</taxon>
        <taxon>Kitasatosporales</taxon>
        <taxon>Streptomycetaceae</taxon>
        <taxon>Streptomyces</taxon>
    </lineage>
</organism>
<dbReference type="GO" id="GO:0005737">
    <property type="term" value="C:cytoplasm"/>
    <property type="evidence" value="ECO:0007669"/>
    <property type="project" value="UniProtKB-SubCell"/>
</dbReference>
<dbReference type="InterPro" id="IPR006683">
    <property type="entry name" value="Thioestr_dom"/>
</dbReference>
<evidence type="ECO:0000256" key="23">
    <source>
        <dbReference type="ARBA" id="ARBA00048180"/>
    </source>
</evidence>
<evidence type="ECO:0000256" key="18">
    <source>
        <dbReference type="ARBA" id="ARBA00043210"/>
    </source>
</evidence>
<dbReference type="Gene3D" id="3.10.129.10">
    <property type="entry name" value="Hotdog Thioesterase"/>
    <property type="match status" value="1"/>
</dbReference>
<comment type="catalytic activity">
    <reaction evidence="22">
        <text>dodecanoyl-CoA + H2O = dodecanoate + CoA + H(+)</text>
        <dbReference type="Rhea" id="RHEA:30135"/>
        <dbReference type="ChEBI" id="CHEBI:15377"/>
        <dbReference type="ChEBI" id="CHEBI:15378"/>
        <dbReference type="ChEBI" id="CHEBI:18262"/>
        <dbReference type="ChEBI" id="CHEBI:57287"/>
        <dbReference type="ChEBI" id="CHEBI:57375"/>
    </reaction>
    <physiologicalReaction direction="left-to-right" evidence="22">
        <dbReference type="Rhea" id="RHEA:30136"/>
    </physiologicalReaction>
</comment>
<evidence type="ECO:0000256" key="17">
    <source>
        <dbReference type="ARBA" id="ARBA00040123"/>
    </source>
</evidence>
<dbReference type="InterPro" id="IPR052365">
    <property type="entry name" value="THEM4/THEM5_acyl-CoA_thioest"/>
</dbReference>
<evidence type="ECO:0000256" key="4">
    <source>
        <dbReference type="ARBA" id="ARBA00022475"/>
    </source>
</evidence>
<name>A0A2N8TYQ2_9ACTN</name>
<keyword evidence="10" id="KW-0443">Lipid metabolism</keyword>
<dbReference type="EC" id="3.1.2.2" evidence="16"/>
<accession>A0A2N8TYQ2</accession>
<comment type="subcellular location">
    <subcellularLocation>
        <location evidence="3">Cell projection</location>
        <location evidence="3">Ruffle membrane</location>
    </subcellularLocation>
    <subcellularLocation>
        <location evidence="2">Cytoplasm</location>
    </subcellularLocation>
    <subcellularLocation>
        <location evidence="1">Membrane</location>
        <topology evidence="1">Peripheral membrane protein</topology>
    </subcellularLocation>
</comment>
<feature type="domain" description="Thioesterase" evidence="24">
    <location>
        <begin position="123"/>
        <end position="191"/>
    </location>
</feature>
<comment type="catalytic activity">
    <reaction evidence="19">
        <text>octanoyl-CoA + H2O = octanoate + CoA + H(+)</text>
        <dbReference type="Rhea" id="RHEA:30143"/>
        <dbReference type="ChEBI" id="CHEBI:15377"/>
        <dbReference type="ChEBI" id="CHEBI:15378"/>
        <dbReference type="ChEBI" id="CHEBI:25646"/>
        <dbReference type="ChEBI" id="CHEBI:57287"/>
        <dbReference type="ChEBI" id="CHEBI:57386"/>
    </reaction>
    <physiologicalReaction direction="left-to-right" evidence="19">
        <dbReference type="Rhea" id="RHEA:30144"/>
    </physiologicalReaction>
</comment>
<keyword evidence="6" id="KW-0053">Apoptosis</keyword>
<evidence type="ECO:0000256" key="16">
    <source>
        <dbReference type="ARBA" id="ARBA00038848"/>
    </source>
</evidence>
<dbReference type="Proteomes" id="UP000235943">
    <property type="component" value="Unassembled WGS sequence"/>
</dbReference>
<evidence type="ECO:0000256" key="3">
    <source>
        <dbReference type="ARBA" id="ARBA00004632"/>
    </source>
</evidence>
<comment type="caution">
    <text evidence="25">The sequence shown here is derived from an EMBL/GenBank/DDBJ whole genome shotgun (WGS) entry which is preliminary data.</text>
</comment>
<reference evidence="25 26" key="1">
    <citation type="submission" date="2018-01" db="EMBL/GenBank/DDBJ databases">
        <title>Draft genome sequence of Streptomyces sp. 13K301.</title>
        <authorList>
            <person name="Sahin N."/>
            <person name="Saygin H."/>
            <person name="Ay H."/>
        </authorList>
    </citation>
    <scope>NUCLEOTIDE SEQUENCE [LARGE SCALE GENOMIC DNA]</scope>
    <source>
        <strain evidence="25 26">13K301</strain>
    </source>
</reference>
<evidence type="ECO:0000313" key="25">
    <source>
        <dbReference type="EMBL" id="PNG24124.1"/>
    </source>
</evidence>
<evidence type="ECO:0000256" key="2">
    <source>
        <dbReference type="ARBA" id="ARBA00004496"/>
    </source>
</evidence>
<comment type="similarity">
    <text evidence="15">Belongs to the THEM4/THEM5 thioesterase family.</text>
</comment>
<evidence type="ECO:0000256" key="21">
    <source>
        <dbReference type="ARBA" id="ARBA00047969"/>
    </source>
</evidence>
<evidence type="ECO:0000256" key="19">
    <source>
        <dbReference type="ARBA" id="ARBA00047588"/>
    </source>
</evidence>
<dbReference type="InterPro" id="IPR029069">
    <property type="entry name" value="HotDog_dom_sf"/>
</dbReference>
<dbReference type="Pfam" id="PF03061">
    <property type="entry name" value="4HBT"/>
    <property type="match status" value="1"/>
</dbReference>
<dbReference type="EMBL" id="POUC01000001">
    <property type="protein sequence ID" value="PNG24124.1"/>
    <property type="molecule type" value="Genomic_DNA"/>
</dbReference>
<keyword evidence="9" id="KW-0809">Transit peptide</keyword>
<evidence type="ECO:0000256" key="6">
    <source>
        <dbReference type="ARBA" id="ARBA00022703"/>
    </source>
</evidence>
<evidence type="ECO:0000256" key="22">
    <source>
        <dbReference type="ARBA" id="ARBA00048074"/>
    </source>
</evidence>
<comment type="catalytic activity">
    <reaction evidence="14">
        <text>(9Z)-octadecenoyl-CoA + H2O = (9Z)-octadecenoate + CoA + H(+)</text>
        <dbReference type="Rhea" id="RHEA:40139"/>
        <dbReference type="ChEBI" id="CHEBI:15377"/>
        <dbReference type="ChEBI" id="CHEBI:15378"/>
        <dbReference type="ChEBI" id="CHEBI:30823"/>
        <dbReference type="ChEBI" id="CHEBI:57287"/>
        <dbReference type="ChEBI" id="CHEBI:57387"/>
    </reaction>
    <physiologicalReaction direction="left-to-right" evidence="14">
        <dbReference type="Rhea" id="RHEA:40140"/>
    </physiologicalReaction>
</comment>
<keyword evidence="11" id="KW-0472">Membrane</keyword>
<evidence type="ECO:0000256" key="1">
    <source>
        <dbReference type="ARBA" id="ARBA00004170"/>
    </source>
</evidence>
<gene>
    <name evidence="25" type="ORF">C1J00_00350</name>
</gene>
<dbReference type="RefSeq" id="WP_102907015.1">
    <property type="nucleotide sequence ID" value="NZ_POUC01000001.1"/>
</dbReference>
<dbReference type="GO" id="GO:0016020">
    <property type="term" value="C:membrane"/>
    <property type="evidence" value="ECO:0007669"/>
    <property type="project" value="UniProtKB-SubCell"/>
</dbReference>
<keyword evidence="26" id="KW-1185">Reference proteome</keyword>
<comment type="catalytic activity">
    <reaction evidence="23">
        <text>tetradecanoyl-CoA + H2O = tetradecanoate + CoA + H(+)</text>
        <dbReference type="Rhea" id="RHEA:40119"/>
        <dbReference type="ChEBI" id="CHEBI:15377"/>
        <dbReference type="ChEBI" id="CHEBI:15378"/>
        <dbReference type="ChEBI" id="CHEBI:30807"/>
        <dbReference type="ChEBI" id="CHEBI:57287"/>
        <dbReference type="ChEBI" id="CHEBI:57385"/>
    </reaction>
    <physiologicalReaction direction="left-to-right" evidence="23">
        <dbReference type="Rhea" id="RHEA:40120"/>
    </physiologicalReaction>
</comment>
<dbReference type="AlphaFoldDB" id="A0A2N8TYQ2"/>
<keyword evidence="12" id="KW-0966">Cell projection</keyword>
<evidence type="ECO:0000256" key="12">
    <source>
        <dbReference type="ARBA" id="ARBA00023273"/>
    </source>
</evidence>
<evidence type="ECO:0000256" key="10">
    <source>
        <dbReference type="ARBA" id="ARBA00023098"/>
    </source>
</evidence>
<evidence type="ECO:0000256" key="7">
    <source>
        <dbReference type="ARBA" id="ARBA00022801"/>
    </source>
</evidence>
<comment type="catalytic activity">
    <reaction evidence="20">
        <text>hexadecanoyl-CoA + H2O = hexadecanoate + CoA + H(+)</text>
        <dbReference type="Rhea" id="RHEA:16645"/>
        <dbReference type="ChEBI" id="CHEBI:7896"/>
        <dbReference type="ChEBI" id="CHEBI:15377"/>
        <dbReference type="ChEBI" id="CHEBI:15378"/>
        <dbReference type="ChEBI" id="CHEBI:57287"/>
        <dbReference type="ChEBI" id="CHEBI:57379"/>
        <dbReference type="EC" id="3.1.2.2"/>
    </reaction>
    <physiologicalReaction direction="left-to-right" evidence="20">
        <dbReference type="Rhea" id="RHEA:16646"/>
    </physiologicalReaction>
</comment>
<dbReference type="OrthoDB" id="9813282at2"/>
<proteinExistence type="inferred from homology"/>
<evidence type="ECO:0000256" key="14">
    <source>
        <dbReference type="ARBA" id="ARBA00037002"/>
    </source>
</evidence>
<keyword evidence="8" id="KW-0276">Fatty acid metabolism</keyword>
<evidence type="ECO:0000313" key="26">
    <source>
        <dbReference type="Proteomes" id="UP000235943"/>
    </source>
</evidence>
<dbReference type="GO" id="GO:0006631">
    <property type="term" value="P:fatty acid metabolic process"/>
    <property type="evidence" value="ECO:0007669"/>
    <property type="project" value="UniProtKB-KW"/>
</dbReference>
<dbReference type="SUPFAM" id="SSF54637">
    <property type="entry name" value="Thioesterase/thiol ester dehydrase-isomerase"/>
    <property type="match status" value="1"/>
</dbReference>
<comment type="catalytic activity">
    <reaction evidence="21">
        <text>decanoyl-CoA + H2O = decanoate + CoA + H(+)</text>
        <dbReference type="Rhea" id="RHEA:40059"/>
        <dbReference type="ChEBI" id="CHEBI:15377"/>
        <dbReference type="ChEBI" id="CHEBI:15378"/>
        <dbReference type="ChEBI" id="CHEBI:27689"/>
        <dbReference type="ChEBI" id="CHEBI:57287"/>
        <dbReference type="ChEBI" id="CHEBI:61430"/>
    </reaction>
    <physiologicalReaction direction="left-to-right" evidence="21">
        <dbReference type="Rhea" id="RHEA:40060"/>
    </physiologicalReaction>
</comment>
<keyword evidence="4" id="KW-1003">Cell membrane</keyword>
<evidence type="ECO:0000259" key="24">
    <source>
        <dbReference type="Pfam" id="PF03061"/>
    </source>
</evidence>
<evidence type="ECO:0000256" key="5">
    <source>
        <dbReference type="ARBA" id="ARBA00022490"/>
    </source>
</evidence>
<evidence type="ECO:0000256" key="11">
    <source>
        <dbReference type="ARBA" id="ARBA00023136"/>
    </source>
</evidence>
<evidence type="ECO:0000256" key="8">
    <source>
        <dbReference type="ARBA" id="ARBA00022832"/>
    </source>
</evidence>